<dbReference type="Proteomes" id="UP001206018">
    <property type="component" value="Unassembled WGS sequence"/>
</dbReference>
<dbReference type="PANTHER" id="PTHR31793:SF2">
    <property type="entry name" value="BLR1345 PROTEIN"/>
    <property type="match status" value="1"/>
</dbReference>
<dbReference type="PANTHER" id="PTHR31793">
    <property type="entry name" value="4-HYDROXYBENZOYL-COA THIOESTERASE FAMILY MEMBER"/>
    <property type="match status" value="1"/>
</dbReference>
<dbReference type="EMBL" id="JANAKN010000106">
    <property type="protein sequence ID" value="MCQ3023910.1"/>
    <property type="molecule type" value="Genomic_DNA"/>
</dbReference>
<dbReference type="AlphaFoldDB" id="A0AAW5JF23"/>
<evidence type="ECO:0000313" key="2">
    <source>
        <dbReference type="Proteomes" id="UP001206018"/>
    </source>
</evidence>
<dbReference type="CDD" id="cd00586">
    <property type="entry name" value="4HBT"/>
    <property type="match status" value="1"/>
</dbReference>
<protein>
    <submittedName>
        <fullName evidence="1">Acyl-CoA thioesterase</fullName>
    </submittedName>
</protein>
<reference evidence="1" key="1">
    <citation type="submission" date="2022-07" db="EMBL/GenBank/DDBJ databases">
        <title>The diversity of lipopeptides in the P. syringae complex parallels phylogeny and sheds light on structural diversification during evolutionary history.</title>
        <authorList>
            <person name="Bricout A."/>
            <person name="Morris C.E."/>
            <person name="Chandeysson C."/>
            <person name="Duban M."/>
            <person name="Boistel C."/>
            <person name="Chataigne G."/>
            <person name="Lecouturier D."/>
            <person name="Jacques P."/>
            <person name="Leclere V."/>
            <person name="Rochex A."/>
        </authorList>
    </citation>
    <scope>NUCLEOTIDE SEQUENCE</scope>
    <source>
        <strain evidence="1">LYR0002</strain>
    </source>
</reference>
<dbReference type="Gene3D" id="3.10.129.10">
    <property type="entry name" value="Hotdog Thioesterase"/>
    <property type="match status" value="1"/>
</dbReference>
<dbReference type="InterPro" id="IPR050563">
    <property type="entry name" value="4-hydroxybenzoyl-CoA_TE"/>
</dbReference>
<dbReference type="Pfam" id="PF13279">
    <property type="entry name" value="4HBT_2"/>
    <property type="match status" value="1"/>
</dbReference>
<comment type="caution">
    <text evidence="1">The sequence shown here is derived from an EMBL/GenBank/DDBJ whole genome shotgun (WGS) entry which is preliminary data.</text>
</comment>
<evidence type="ECO:0000313" key="1">
    <source>
        <dbReference type="EMBL" id="MCQ3023910.1"/>
    </source>
</evidence>
<accession>A0AAW5JF23</accession>
<dbReference type="SUPFAM" id="SSF54637">
    <property type="entry name" value="Thioesterase/thiol ester dehydrase-isomerase"/>
    <property type="match status" value="1"/>
</dbReference>
<proteinExistence type="predicted"/>
<organism evidence="1 2">
    <name type="scientific">Pseudomonas savastanoi</name>
    <name type="common">Pseudomonas syringae pv. savastanoi</name>
    <dbReference type="NCBI Taxonomy" id="29438"/>
    <lineage>
        <taxon>Bacteria</taxon>
        <taxon>Pseudomonadati</taxon>
        <taxon>Pseudomonadota</taxon>
        <taxon>Gammaproteobacteria</taxon>
        <taxon>Pseudomonadales</taxon>
        <taxon>Pseudomonadaceae</taxon>
        <taxon>Pseudomonas</taxon>
    </lineage>
</organism>
<gene>
    <name evidence="1" type="ORF">NLO85_25995</name>
</gene>
<dbReference type="InterPro" id="IPR029069">
    <property type="entry name" value="HotDog_dom_sf"/>
</dbReference>
<name>A0AAW5JF23_PSESS</name>
<dbReference type="GO" id="GO:0047617">
    <property type="term" value="F:fatty acyl-CoA hydrolase activity"/>
    <property type="evidence" value="ECO:0007669"/>
    <property type="project" value="TreeGrafter"/>
</dbReference>
<dbReference type="RefSeq" id="WP_255884917.1">
    <property type="nucleotide sequence ID" value="NZ_JANAKN010000106.1"/>
</dbReference>
<sequence length="137" mass="15407">MEYTYRGVVYPAQTDAMGHMTVQYYVAAFDQAFWHFISALGYNPAWRNTKGEGWADVKYVINYSSELKVGDLFSVRSRAVRVGNSSLVTHHDLLNIEGSICADIEMTSVYFNLAEREAMSIPDAIRLNANAAISKQQ</sequence>